<dbReference type="EMBL" id="CCKQ01001288">
    <property type="protein sequence ID" value="CDW72386.1"/>
    <property type="molecule type" value="Genomic_DNA"/>
</dbReference>
<feature type="region of interest" description="Disordered" evidence="1">
    <location>
        <begin position="194"/>
        <end position="222"/>
    </location>
</feature>
<evidence type="ECO:0000313" key="2">
    <source>
        <dbReference type="EMBL" id="CDW72386.1"/>
    </source>
</evidence>
<evidence type="ECO:0000313" key="3">
    <source>
        <dbReference type="Proteomes" id="UP000039865"/>
    </source>
</evidence>
<sequence length="332" mass="38584">MHSLQQKCLSFSDCLNFSSHSSSFDDLSNDDIYNNNHSDNLNQQFNAMRIAEQRDNMGLLNAENGMMQHSKFKNQKNIGNIQFQEIPTQSRQDSYLQKLKEELEVEEELRSIFGFKRQATLNTDVQLDSSNQDEFQKYENLDGCISSDEKTHLGPLRNQSYNEFLNHQFSNGFFQELFYNHPNYYHNTNTNLNRFNSGEQQTQKNVQQNGHNLQTLKQPKPLRTSLGISQSHRYQSLKDSLIRPSNPIIKDLAFKRANSDTFSANDNYSYNADFNDQGWNNIYEANSQFMNNWGMDSISQSDISNVRQPQQNQQSNQQTSLYIVSSQNDVNQ</sequence>
<dbReference type="InParanoid" id="A0A077ZVD8"/>
<keyword evidence="3" id="KW-1185">Reference proteome</keyword>
<dbReference type="Proteomes" id="UP000039865">
    <property type="component" value="Unassembled WGS sequence"/>
</dbReference>
<proteinExistence type="predicted"/>
<protein>
    <submittedName>
        <fullName evidence="2">Uncharacterized protein</fullName>
    </submittedName>
</protein>
<gene>
    <name evidence="2" type="primary">Contig19194.g20351</name>
    <name evidence="2" type="ORF">STYLEM_1346</name>
</gene>
<feature type="compositionally biased region" description="Low complexity" evidence="1">
    <location>
        <begin position="308"/>
        <end position="318"/>
    </location>
</feature>
<dbReference type="AlphaFoldDB" id="A0A077ZVD8"/>
<organism evidence="2 3">
    <name type="scientific">Stylonychia lemnae</name>
    <name type="common">Ciliate</name>
    <dbReference type="NCBI Taxonomy" id="5949"/>
    <lineage>
        <taxon>Eukaryota</taxon>
        <taxon>Sar</taxon>
        <taxon>Alveolata</taxon>
        <taxon>Ciliophora</taxon>
        <taxon>Intramacronucleata</taxon>
        <taxon>Spirotrichea</taxon>
        <taxon>Stichotrichia</taxon>
        <taxon>Sporadotrichida</taxon>
        <taxon>Oxytrichidae</taxon>
        <taxon>Stylonychinae</taxon>
        <taxon>Stylonychia</taxon>
    </lineage>
</organism>
<feature type="compositionally biased region" description="Polar residues" evidence="1">
    <location>
        <begin position="194"/>
        <end position="217"/>
    </location>
</feature>
<accession>A0A077ZVD8</accession>
<name>A0A077ZVD8_STYLE</name>
<feature type="compositionally biased region" description="Polar residues" evidence="1">
    <location>
        <begin position="319"/>
        <end position="332"/>
    </location>
</feature>
<reference evidence="2 3" key="1">
    <citation type="submission" date="2014-06" db="EMBL/GenBank/DDBJ databases">
        <authorList>
            <person name="Swart Estienne"/>
        </authorList>
    </citation>
    <scope>NUCLEOTIDE SEQUENCE [LARGE SCALE GENOMIC DNA]</scope>
    <source>
        <strain evidence="2 3">130c</strain>
    </source>
</reference>
<feature type="region of interest" description="Disordered" evidence="1">
    <location>
        <begin position="302"/>
        <end position="332"/>
    </location>
</feature>
<evidence type="ECO:0000256" key="1">
    <source>
        <dbReference type="SAM" id="MobiDB-lite"/>
    </source>
</evidence>